<dbReference type="SUPFAM" id="SSF50998">
    <property type="entry name" value="Quinoprotein alcohol dehydrogenase-like"/>
    <property type="match status" value="1"/>
</dbReference>
<dbReference type="PROSITE" id="PS51318">
    <property type="entry name" value="TAT"/>
    <property type="match status" value="1"/>
</dbReference>
<dbReference type="AlphaFoldDB" id="A0ABD5Q6I8"/>
<organism evidence="3 4">
    <name type="scientific">Halorussus aquaticus</name>
    <dbReference type="NCBI Taxonomy" id="2953748"/>
    <lineage>
        <taxon>Archaea</taxon>
        <taxon>Methanobacteriati</taxon>
        <taxon>Methanobacteriota</taxon>
        <taxon>Stenosarchaea group</taxon>
        <taxon>Halobacteria</taxon>
        <taxon>Halobacteriales</taxon>
        <taxon>Haladaptataceae</taxon>
        <taxon>Halorussus</taxon>
    </lineage>
</organism>
<dbReference type="InterPro" id="IPR011047">
    <property type="entry name" value="Quinoprotein_ADH-like_sf"/>
</dbReference>
<keyword evidence="4" id="KW-1185">Reference proteome</keyword>
<name>A0ABD5Q6I8_9EURY</name>
<dbReference type="PANTHER" id="PTHR34512">
    <property type="entry name" value="CELL SURFACE PROTEIN"/>
    <property type="match status" value="1"/>
</dbReference>
<feature type="region of interest" description="Disordered" evidence="1">
    <location>
        <begin position="631"/>
        <end position="667"/>
    </location>
</feature>
<feature type="domain" description="Protein kinase" evidence="2">
    <location>
        <begin position="467"/>
        <end position="737"/>
    </location>
</feature>
<dbReference type="PROSITE" id="PS50011">
    <property type="entry name" value="PROTEIN_KINASE_DOM"/>
    <property type="match status" value="1"/>
</dbReference>
<feature type="region of interest" description="Disordered" evidence="1">
    <location>
        <begin position="1"/>
        <end position="48"/>
    </location>
</feature>
<sequence>MVSRETSRRTFLLGAGGLGGASRSAADTRAVGATRRSAPGQPAVSVPGIDTDHRVRWTFETDTAATVYPPVRTREALVTLVRSRSDGESQYEVCALDAETGQTRWRRELDGRSTFPKAADGLVYVVDGEQLRALDANDGSDRWRVATGTLDYRYVAVGDGAVVVAAADGRVTAIDAAQGGELWTTEIDGEDRLVGPLLDGERVYLGGTGGYYALGREDGRQRWVARTPGEERAWAAEVQDGLLVGWSNEAVYGLRVGDGTQRWRTPHERLPPHPSMGTVTADTVFVWGQSLAAINVRTGEKRWTFGGDADRGYGIETDGDGVYFSVGDELVAVDAESGRERWRADTGTGNNYWGTVRDGLVYTVGRTRTAAIDVGSGDERWSLDFEDDRGLWADVVGDLALVATQSGTLYAVDRPSPLATAPLAAAERFATSPSGLGLFGLLGAGLLGVGYRRATRATAGSDSDAEFGRLDRLGGGPVTETYRERVRTPDGPTLVAETRVRDGVDAETRRAVADAVERWADLSGAADGVLPIREFDVGPDDDPVPWFRTPFVAGGSLADSWPVADRERVEVVSGVARALHAAHREGAVHGRLAPRHVFRETPDETRRDSITGDDVLVGDWFLAEVSADARDATDPYAPPERPQKSGGTPRAGDVTSPEATGASMQETDAASIEGDVYRVGALAYHLLTGAVPGPDPVPASDRNPALSAELDDVLDRALAADPADRYETALAFDDEFRWAALDR</sequence>
<dbReference type="RefSeq" id="WP_254268104.1">
    <property type="nucleotide sequence ID" value="NZ_CP100400.1"/>
</dbReference>
<dbReference type="SUPFAM" id="SSF56112">
    <property type="entry name" value="Protein kinase-like (PK-like)"/>
    <property type="match status" value="1"/>
</dbReference>
<dbReference type="InterPro" id="IPR015943">
    <property type="entry name" value="WD40/YVTN_repeat-like_dom_sf"/>
</dbReference>
<dbReference type="InterPro" id="IPR006311">
    <property type="entry name" value="TAT_signal"/>
</dbReference>
<dbReference type="Gene3D" id="2.40.128.630">
    <property type="match status" value="1"/>
</dbReference>
<gene>
    <name evidence="3" type="ORF">ACFO9K_18670</name>
</gene>
<dbReference type="Gene3D" id="2.130.10.10">
    <property type="entry name" value="YVTN repeat-like/Quinoprotein amine dehydrogenase"/>
    <property type="match status" value="2"/>
</dbReference>
<dbReference type="SMART" id="SM00564">
    <property type="entry name" value="PQQ"/>
    <property type="match status" value="8"/>
</dbReference>
<dbReference type="InterPro" id="IPR011009">
    <property type="entry name" value="Kinase-like_dom_sf"/>
</dbReference>
<reference evidence="3 4" key="1">
    <citation type="journal article" date="2019" name="Int. J. Syst. Evol. Microbiol.">
        <title>The Global Catalogue of Microorganisms (GCM) 10K type strain sequencing project: providing services to taxonomists for standard genome sequencing and annotation.</title>
        <authorList>
            <consortium name="The Broad Institute Genomics Platform"/>
            <consortium name="The Broad Institute Genome Sequencing Center for Infectious Disease"/>
            <person name="Wu L."/>
            <person name="Ma J."/>
        </authorList>
    </citation>
    <scope>NUCLEOTIDE SEQUENCE [LARGE SCALE GENOMIC DNA]</scope>
    <source>
        <strain evidence="3 4">XZYJ18</strain>
    </source>
</reference>
<dbReference type="PANTHER" id="PTHR34512:SF30">
    <property type="entry name" value="OUTER MEMBRANE PROTEIN ASSEMBLY FACTOR BAMB"/>
    <property type="match status" value="1"/>
</dbReference>
<protein>
    <submittedName>
        <fullName evidence="3">PQQ-binding-like beta-propeller repeat protein</fullName>
    </submittedName>
</protein>
<evidence type="ECO:0000256" key="1">
    <source>
        <dbReference type="SAM" id="MobiDB-lite"/>
    </source>
</evidence>
<proteinExistence type="predicted"/>
<dbReference type="EMBL" id="JBHSHT010000002">
    <property type="protein sequence ID" value="MFC4826283.1"/>
    <property type="molecule type" value="Genomic_DNA"/>
</dbReference>
<comment type="caution">
    <text evidence="3">The sequence shown here is derived from an EMBL/GenBank/DDBJ whole genome shotgun (WGS) entry which is preliminary data.</text>
</comment>
<dbReference type="Pfam" id="PF13360">
    <property type="entry name" value="PQQ_2"/>
    <property type="match status" value="2"/>
</dbReference>
<dbReference type="GeneID" id="73046621"/>
<dbReference type="InterPro" id="IPR000719">
    <property type="entry name" value="Prot_kinase_dom"/>
</dbReference>
<dbReference type="Gene3D" id="1.10.510.10">
    <property type="entry name" value="Transferase(Phosphotransferase) domain 1"/>
    <property type="match status" value="1"/>
</dbReference>
<accession>A0ABD5Q6I8</accession>
<dbReference type="InterPro" id="IPR002372">
    <property type="entry name" value="PQQ_rpt_dom"/>
</dbReference>
<evidence type="ECO:0000313" key="3">
    <source>
        <dbReference type="EMBL" id="MFC4826283.1"/>
    </source>
</evidence>
<dbReference type="Proteomes" id="UP001595945">
    <property type="component" value="Unassembled WGS sequence"/>
</dbReference>
<dbReference type="InterPro" id="IPR018391">
    <property type="entry name" value="PQQ_b-propeller_rpt"/>
</dbReference>
<evidence type="ECO:0000313" key="4">
    <source>
        <dbReference type="Proteomes" id="UP001595945"/>
    </source>
</evidence>
<evidence type="ECO:0000259" key="2">
    <source>
        <dbReference type="PROSITE" id="PS50011"/>
    </source>
</evidence>